<evidence type="ECO:0000313" key="2">
    <source>
        <dbReference type="EMBL" id="RHW32127.1"/>
    </source>
</evidence>
<comment type="caution">
    <text evidence="2">The sequence shown here is derived from an EMBL/GenBank/DDBJ whole genome shotgun (WGS) entry which is preliminary data.</text>
</comment>
<evidence type="ECO:0000313" key="3">
    <source>
        <dbReference type="Proteomes" id="UP000284416"/>
    </source>
</evidence>
<dbReference type="OrthoDB" id="2899841at2"/>
<name>A0A417YGY0_9BACI</name>
<evidence type="ECO:0000259" key="1">
    <source>
        <dbReference type="Pfam" id="PF13271"/>
    </source>
</evidence>
<organism evidence="2 3">
    <name type="scientific">Neobacillus notoginsengisoli</name>
    <dbReference type="NCBI Taxonomy" id="1578198"/>
    <lineage>
        <taxon>Bacteria</taxon>
        <taxon>Bacillati</taxon>
        <taxon>Bacillota</taxon>
        <taxon>Bacilli</taxon>
        <taxon>Bacillales</taxon>
        <taxon>Bacillaceae</taxon>
        <taxon>Neobacillus</taxon>
    </lineage>
</organism>
<dbReference type="InterPro" id="IPR025139">
    <property type="entry name" value="DUF4062"/>
</dbReference>
<keyword evidence="3" id="KW-1185">Reference proteome</keyword>
<dbReference type="AlphaFoldDB" id="A0A417YGY0"/>
<feature type="domain" description="DUF4062" evidence="1">
    <location>
        <begin position="6"/>
        <end position="91"/>
    </location>
</feature>
<gene>
    <name evidence="2" type="ORF">D1B31_21545</name>
</gene>
<reference evidence="2 3" key="1">
    <citation type="journal article" date="2017" name="Int. J. Syst. Evol. Microbiol.">
        <title>Bacillus notoginsengisoli sp. nov., a novel bacterium isolated from the rhizosphere of Panax notoginseng.</title>
        <authorList>
            <person name="Zhang M.Y."/>
            <person name="Cheng J."/>
            <person name="Cai Y."/>
            <person name="Zhang T.Y."/>
            <person name="Wu Y.Y."/>
            <person name="Manikprabhu D."/>
            <person name="Li W.J."/>
            <person name="Zhang Y.X."/>
        </authorList>
    </citation>
    <scope>NUCLEOTIDE SEQUENCE [LARGE SCALE GENOMIC DNA]</scope>
    <source>
        <strain evidence="2 3">JCM 30743</strain>
    </source>
</reference>
<accession>A0A417YGY0</accession>
<dbReference type="Pfam" id="PF13271">
    <property type="entry name" value="DUF4062"/>
    <property type="match status" value="1"/>
</dbReference>
<dbReference type="RefSeq" id="WP_118924354.1">
    <property type="nucleotide sequence ID" value="NZ_QWEG01000020.1"/>
</dbReference>
<dbReference type="EMBL" id="QWEG01000020">
    <property type="protein sequence ID" value="RHW32127.1"/>
    <property type="molecule type" value="Genomic_DNA"/>
</dbReference>
<proteinExistence type="predicted"/>
<sequence length="388" mass="45124">MAEPTKIFISSAAESGLGWLRESVHAELRAMEHHPQMYEKDFGPWPVQNLVGNCIEHVLRCDIFLLFISHKAGNFSDRYKATVTHVEFQKAHQNNKNIIVFVHDEIYRIFWNDLRWVIAELIEAYKESHHGMEPDSYRDIAEEAWSNYPGKSESIDSYIWGFLYDIYQKGHYLEQISLGVDGVKTIKRYFSDLFRQGSKYLALKTEIEEQIAEGPTYRKHAEFTSQMIGYLRNGELQNPRMFLEYLQRYLKSGIVFTKPGTVFERVLGEYESCSGSTLYKKNDLKLQLVAASGMASDDNAAYDLGDKSSYVVKAFDSQNPELFYSEEKRQFYLAIQSGNYVICFHYPVDSFWTEETMRRFKGDIMRDIMETEPALFRNFAIKLLGGIK</sequence>
<protein>
    <submittedName>
        <fullName evidence="2">DUF4062 domain-containing protein</fullName>
    </submittedName>
</protein>
<dbReference type="Proteomes" id="UP000284416">
    <property type="component" value="Unassembled WGS sequence"/>
</dbReference>